<dbReference type="Proteomes" id="UP000034182">
    <property type="component" value="Unassembled WGS sequence"/>
</dbReference>
<proteinExistence type="predicted"/>
<dbReference type="AlphaFoldDB" id="A0A0G2G6E9"/>
<sequence length="80" mass="8712">MSPTGYINLDPVMENPATVRESSSRYNNDKKVRKTEPVFSGERRKEGSKGQSIKTVLTTLIWATAACYVAGVAGEVAKGY</sequence>
<gene>
    <name evidence="2" type="ORF">UCDDS831_g05523</name>
</gene>
<accession>A0A0G2G6E9</accession>
<reference evidence="2 3" key="1">
    <citation type="submission" date="2015-03" db="EMBL/GenBank/DDBJ databases">
        <authorList>
            <person name="Morales-Cruz A."/>
            <person name="Amrine K.C."/>
            <person name="Cantu D."/>
        </authorList>
    </citation>
    <scope>NUCLEOTIDE SEQUENCE [LARGE SCALE GENOMIC DNA]</scope>
    <source>
        <strain evidence="2">DS831</strain>
    </source>
</reference>
<evidence type="ECO:0000313" key="3">
    <source>
        <dbReference type="Proteomes" id="UP000034182"/>
    </source>
</evidence>
<comment type="caution">
    <text evidence="2">The sequence shown here is derived from an EMBL/GenBank/DDBJ whole genome shotgun (WGS) entry which is preliminary data.</text>
</comment>
<evidence type="ECO:0000313" key="2">
    <source>
        <dbReference type="EMBL" id="KKY19318.1"/>
    </source>
</evidence>
<reference evidence="2 3" key="2">
    <citation type="submission" date="2015-05" db="EMBL/GenBank/DDBJ databases">
        <title>Distinctive expansion of gene families associated with plant cell wall degradation and secondary metabolism in the genomes of grapevine trunk pathogens.</title>
        <authorList>
            <person name="Lawrence D.P."/>
            <person name="Travadon R."/>
            <person name="Rolshausen P.E."/>
            <person name="Baumgartner K."/>
        </authorList>
    </citation>
    <scope>NUCLEOTIDE SEQUENCE [LARGE SCALE GENOMIC DNA]</scope>
    <source>
        <strain evidence="2">DS831</strain>
    </source>
</reference>
<organism evidence="2 3">
    <name type="scientific">Diplodia seriata</name>
    <dbReference type="NCBI Taxonomy" id="420778"/>
    <lineage>
        <taxon>Eukaryota</taxon>
        <taxon>Fungi</taxon>
        <taxon>Dikarya</taxon>
        <taxon>Ascomycota</taxon>
        <taxon>Pezizomycotina</taxon>
        <taxon>Dothideomycetes</taxon>
        <taxon>Dothideomycetes incertae sedis</taxon>
        <taxon>Botryosphaeriales</taxon>
        <taxon>Botryosphaeriaceae</taxon>
        <taxon>Diplodia</taxon>
    </lineage>
</organism>
<dbReference type="EMBL" id="LAQI01000113">
    <property type="protein sequence ID" value="KKY19318.1"/>
    <property type="molecule type" value="Genomic_DNA"/>
</dbReference>
<feature type="compositionally biased region" description="Basic and acidic residues" evidence="1">
    <location>
        <begin position="27"/>
        <end position="48"/>
    </location>
</feature>
<evidence type="ECO:0000256" key="1">
    <source>
        <dbReference type="SAM" id="MobiDB-lite"/>
    </source>
</evidence>
<name>A0A0G2G6E9_9PEZI</name>
<feature type="region of interest" description="Disordered" evidence="1">
    <location>
        <begin position="1"/>
        <end position="50"/>
    </location>
</feature>
<protein>
    <submittedName>
        <fullName evidence="2">Uncharacterized protein</fullName>
    </submittedName>
</protein>